<protein>
    <submittedName>
        <fullName evidence="2">Uncharacterized protein</fullName>
    </submittedName>
</protein>
<gene>
    <name evidence="2" type="ORF">AS194_05925</name>
</gene>
<dbReference type="EMBL" id="LNDJ01000051">
    <property type="protein sequence ID" value="KRU23093.1"/>
    <property type="molecule type" value="Genomic_DNA"/>
</dbReference>
<comment type="caution">
    <text evidence="2">The sequence shown here is derived from an EMBL/GenBank/DDBJ whole genome shotgun (WGS) entry which is preliminary data.</text>
</comment>
<dbReference type="STRING" id="554343.AS194_05925"/>
<evidence type="ECO:0000313" key="3">
    <source>
        <dbReference type="Proteomes" id="UP000051202"/>
    </source>
</evidence>
<feature type="compositionally biased region" description="Basic and acidic residues" evidence="1">
    <location>
        <begin position="50"/>
        <end position="76"/>
    </location>
</feature>
<evidence type="ECO:0000256" key="1">
    <source>
        <dbReference type="SAM" id="MobiDB-lite"/>
    </source>
</evidence>
<organism evidence="2 3">
    <name type="scientific">Psychrobacter piscatorii</name>
    <dbReference type="NCBI Taxonomy" id="554343"/>
    <lineage>
        <taxon>Bacteria</taxon>
        <taxon>Pseudomonadati</taxon>
        <taxon>Pseudomonadota</taxon>
        <taxon>Gammaproteobacteria</taxon>
        <taxon>Moraxellales</taxon>
        <taxon>Moraxellaceae</taxon>
        <taxon>Psychrobacter</taxon>
    </lineage>
</organism>
<dbReference type="Proteomes" id="UP000051202">
    <property type="component" value="Unassembled WGS sequence"/>
</dbReference>
<feature type="region of interest" description="Disordered" evidence="1">
    <location>
        <begin position="1"/>
        <end position="76"/>
    </location>
</feature>
<dbReference type="AlphaFoldDB" id="A0A0T6DT64"/>
<keyword evidence="3" id="KW-1185">Reference proteome</keyword>
<accession>A0A0T6DT64</accession>
<proteinExistence type="predicted"/>
<reference evidence="2 3" key="1">
    <citation type="submission" date="2015-11" db="EMBL/GenBank/DDBJ databases">
        <title>Permanent draft genome of Psychrobacter piscatorii LQ58.</title>
        <authorList>
            <person name="Zhou M."/>
            <person name="Dong B."/>
            <person name="Liu Q."/>
        </authorList>
    </citation>
    <scope>NUCLEOTIDE SEQUENCE [LARGE SCALE GENOMIC DNA]</scope>
    <source>
        <strain evidence="2 3">LQ58</strain>
    </source>
</reference>
<sequence length="76" mass="8495">MNNPNNHSLKPAEAAQSPRHQQHELKDADDNDGIVPDDALQKANPAAAERVTDDHDPHHVAKDHKQYDSPLMEDNK</sequence>
<evidence type="ECO:0000313" key="2">
    <source>
        <dbReference type="EMBL" id="KRU23093.1"/>
    </source>
</evidence>
<name>A0A0T6DT64_9GAMM</name>
<dbReference type="RefSeq" id="WP_058024097.1">
    <property type="nucleotide sequence ID" value="NZ_LNDJ01000051.1"/>
</dbReference>